<accession>A0A848HF34</accession>
<evidence type="ECO:0000313" key="2">
    <source>
        <dbReference type="Proteomes" id="UP000541185"/>
    </source>
</evidence>
<dbReference type="Proteomes" id="UP000541185">
    <property type="component" value="Unassembled WGS sequence"/>
</dbReference>
<protein>
    <submittedName>
        <fullName evidence="1">Uncharacterized protein</fullName>
    </submittedName>
</protein>
<name>A0A848HF34_9BURK</name>
<dbReference type="EMBL" id="JABBFX010000003">
    <property type="protein sequence ID" value="NML47143.1"/>
    <property type="molecule type" value="Genomic_DNA"/>
</dbReference>
<dbReference type="RefSeq" id="WP_169421437.1">
    <property type="nucleotide sequence ID" value="NZ_JABBFX010000003.1"/>
</dbReference>
<keyword evidence="2" id="KW-1185">Reference proteome</keyword>
<proteinExistence type="predicted"/>
<gene>
    <name evidence="1" type="ORF">HHL11_25580</name>
</gene>
<evidence type="ECO:0000313" key="1">
    <source>
        <dbReference type="EMBL" id="NML47143.1"/>
    </source>
</evidence>
<reference evidence="1 2" key="1">
    <citation type="submission" date="2020-04" db="EMBL/GenBank/DDBJ databases">
        <title>Ramlibacter sp. G-1-2-2 isolated from soil.</title>
        <authorList>
            <person name="Dahal R.H."/>
        </authorList>
    </citation>
    <scope>NUCLEOTIDE SEQUENCE [LARGE SCALE GENOMIC DNA]</scope>
    <source>
        <strain evidence="1 2">G-1-2-2</strain>
    </source>
</reference>
<organism evidence="1 2">
    <name type="scientific">Ramlibacter agri</name>
    <dbReference type="NCBI Taxonomy" id="2728837"/>
    <lineage>
        <taxon>Bacteria</taxon>
        <taxon>Pseudomonadati</taxon>
        <taxon>Pseudomonadota</taxon>
        <taxon>Betaproteobacteria</taxon>
        <taxon>Burkholderiales</taxon>
        <taxon>Comamonadaceae</taxon>
        <taxon>Ramlibacter</taxon>
    </lineage>
</organism>
<dbReference type="AlphaFoldDB" id="A0A848HF34"/>
<comment type="caution">
    <text evidence="1">The sequence shown here is derived from an EMBL/GenBank/DDBJ whole genome shotgun (WGS) entry which is preliminary data.</text>
</comment>
<sequence>MTHKSLHVSELRVPLEALRGLTDTQRYFWYLLGQIYNETLCTRKLISFTTPSARADRRVFRREAEFSQVFFLFRMACSKVHEARVALHSSPISQVLRQDVFPTWRDGEAEFKELNRTLHDAKWLRAFRDSIGFHYPSMKQLLPAITPNDQWGDDLIYLADGGGNMFFAGADAISRAQMFETVNAANGAPPMEELIEDMVALVVTLNDFVGHCLGQFMIPRLVPKYEPKVLGKVLAPHLYDVVAPFWTHQDGTRSSKKKSNNR</sequence>